<keyword evidence="2" id="KW-1185">Reference proteome</keyword>
<dbReference type="InterPro" id="IPR013083">
    <property type="entry name" value="Znf_RING/FYVE/PHD"/>
</dbReference>
<organism evidence="1 2">
    <name type="scientific">Capsella rubella</name>
    <dbReference type="NCBI Taxonomy" id="81985"/>
    <lineage>
        <taxon>Eukaryota</taxon>
        <taxon>Viridiplantae</taxon>
        <taxon>Streptophyta</taxon>
        <taxon>Embryophyta</taxon>
        <taxon>Tracheophyta</taxon>
        <taxon>Spermatophyta</taxon>
        <taxon>Magnoliopsida</taxon>
        <taxon>eudicotyledons</taxon>
        <taxon>Gunneridae</taxon>
        <taxon>Pentapetalae</taxon>
        <taxon>rosids</taxon>
        <taxon>malvids</taxon>
        <taxon>Brassicales</taxon>
        <taxon>Brassicaceae</taxon>
        <taxon>Camelineae</taxon>
        <taxon>Capsella</taxon>
    </lineage>
</organism>
<protein>
    <submittedName>
        <fullName evidence="1">Uncharacterized protein</fullName>
    </submittedName>
</protein>
<dbReference type="STRING" id="81985.R0HF81"/>
<dbReference type="InterPro" id="IPR012866">
    <property type="entry name" value="DUF1644"/>
</dbReference>
<dbReference type="Proteomes" id="UP000029121">
    <property type="component" value="Unassembled WGS sequence"/>
</dbReference>
<dbReference type="Pfam" id="PF07800">
    <property type="entry name" value="DUF1644"/>
    <property type="match status" value="2"/>
</dbReference>
<dbReference type="Gene3D" id="3.30.40.10">
    <property type="entry name" value="Zinc/RING finger domain, C3HC4 (zinc finger)"/>
    <property type="match status" value="1"/>
</dbReference>
<dbReference type="eggNOG" id="ENOG502QSES">
    <property type="taxonomic scope" value="Eukaryota"/>
</dbReference>
<dbReference type="EMBL" id="KB870808">
    <property type="protein sequence ID" value="EOA28299.1"/>
    <property type="molecule type" value="Genomic_DNA"/>
</dbReference>
<sequence length="253" mass="29180">MPKENLIMCESSNRVRVSPYPLRSSRSKKQQTSESPIESGWEDVRCVICMEPPHNAIRLTCSSFSSGCRPYMCDTSVRHSNCFKLFQKNNRKNRLTPKTLHCPLCRGEVSHTTKVMKTARRFMNAKPRSCPVDNCDFFGTYTQLNKHLRTEHRGCIPQKVDQQRQPRWEMFERQTEYLDLMTAAEIPHTPAVVPQQLPYNYHPPYNQAHVFQIIVNGAVWNVIDSTQGRSGFAPANYATMHFQPISVYRSGIP</sequence>
<dbReference type="KEGG" id="crb:17888319"/>
<accession>R0HF81</accession>
<dbReference type="AlphaFoldDB" id="R0HF81"/>
<gene>
    <name evidence="1" type="ORF">CARUB_v10024497mg</name>
</gene>
<name>R0HF81_9BRAS</name>
<evidence type="ECO:0000313" key="2">
    <source>
        <dbReference type="Proteomes" id="UP000029121"/>
    </source>
</evidence>
<dbReference type="PANTHER" id="PTHR31197:SF43">
    <property type="entry name" value="C2H2-TYPE DOMAIN-CONTAINING PROTEIN"/>
    <property type="match status" value="1"/>
</dbReference>
<dbReference type="PANTHER" id="PTHR31197">
    <property type="entry name" value="OS01G0612600 PROTEIN"/>
    <property type="match status" value="1"/>
</dbReference>
<reference evidence="2" key="1">
    <citation type="journal article" date="2013" name="Nat. Genet.">
        <title>The Capsella rubella genome and the genomic consequences of rapid mating system evolution.</title>
        <authorList>
            <person name="Slotte T."/>
            <person name="Hazzouri K.M."/>
            <person name="Agren J.A."/>
            <person name="Koenig D."/>
            <person name="Maumus F."/>
            <person name="Guo Y.L."/>
            <person name="Steige K."/>
            <person name="Platts A.E."/>
            <person name="Escobar J.S."/>
            <person name="Newman L.K."/>
            <person name="Wang W."/>
            <person name="Mandakova T."/>
            <person name="Vello E."/>
            <person name="Smith L.M."/>
            <person name="Henz S.R."/>
            <person name="Steffen J."/>
            <person name="Takuno S."/>
            <person name="Brandvain Y."/>
            <person name="Coop G."/>
            <person name="Andolfatto P."/>
            <person name="Hu T.T."/>
            <person name="Blanchette M."/>
            <person name="Clark R.M."/>
            <person name="Quesneville H."/>
            <person name="Nordborg M."/>
            <person name="Gaut B.S."/>
            <person name="Lysak M.A."/>
            <person name="Jenkins J."/>
            <person name="Grimwood J."/>
            <person name="Chapman J."/>
            <person name="Prochnik S."/>
            <person name="Shu S."/>
            <person name="Rokhsar D."/>
            <person name="Schmutz J."/>
            <person name="Weigel D."/>
            <person name="Wright S.I."/>
        </authorList>
    </citation>
    <scope>NUCLEOTIDE SEQUENCE [LARGE SCALE GENOMIC DNA]</scope>
    <source>
        <strain evidence="2">cv. Monte Gargano</strain>
    </source>
</reference>
<dbReference type="OrthoDB" id="1921166at2759"/>
<evidence type="ECO:0000313" key="1">
    <source>
        <dbReference type="EMBL" id="EOA28299.1"/>
    </source>
</evidence>
<proteinExistence type="predicted"/>